<keyword evidence="2" id="KW-1185">Reference proteome</keyword>
<gene>
    <name evidence="1" type="ORF">CRM82_17140</name>
</gene>
<proteinExistence type="predicted"/>
<dbReference type="AlphaFoldDB" id="A0A2A7UXV9"/>
<dbReference type="EMBL" id="PDEA01000001">
    <property type="protein sequence ID" value="PEH90088.1"/>
    <property type="molecule type" value="Genomic_DNA"/>
</dbReference>
<evidence type="ECO:0000313" key="2">
    <source>
        <dbReference type="Proteomes" id="UP000220246"/>
    </source>
</evidence>
<comment type="caution">
    <text evidence="1">The sequence shown here is derived from an EMBL/GenBank/DDBJ whole genome shotgun (WGS) entry which is preliminary data.</text>
</comment>
<dbReference type="GeneID" id="80802345"/>
<reference evidence="2" key="1">
    <citation type="submission" date="2017-09" db="EMBL/GenBank/DDBJ databases">
        <title>FDA dAtabase for Regulatory Grade micrObial Sequences (FDA-ARGOS): Supporting development and validation of Infectious Disease Dx tests.</title>
        <authorList>
            <person name="Minogue T."/>
            <person name="Wolcott M."/>
            <person name="Wasieloski L."/>
            <person name="Aguilar W."/>
            <person name="Moore D."/>
            <person name="Tallon L."/>
            <person name="Sadzewicz L."/>
            <person name="Ott S."/>
            <person name="Zhao X."/>
            <person name="Nagaraj S."/>
            <person name="Vavikolanu K."/>
            <person name="Aluvathingal J."/>
            <person name="Nadendla S."/>
            <person name="Sichtig H."/>
        </authorList>
    </citation>
    <scope>NUCLEOTIDE SEQUENCE [LARGE SCALE GENOMIC DNA]</scope>
    <source>
        <strain evidence="2">FDAARGOS_394</strain>
    </source>
</reference>
<evidence type="ECO:0000313" key="1">
    <source>
        <dbReference type="EMBL" id="PEH90088.1"/>
    </source>
</evidence>
<name>A0A2A7UXV9_COMTR</name>
<dbReference type="STRING" id="1219032.GCA_001515545_00785"/>
<sequence length="107" mass="11667">MTTEPLVEVIGTLAEPPRPQMQPVGEAGDALPVLKLVLQDCGVSNKRLTATQVFPVGGMAACHHRAAQLQVGMRLRLQTPASHIEWHMADVHHIHIIKPETQEQANA</sequence>
<dbReference type="RefSeq" id="WP_066533668.1">
    <property type="nucleotide sequence ID" value="NZ_JAOCHE010000001.1"/>
</dbReference>
<organism evidence="1 2">
    <name type="scientific">Comamonas terrigena</name>
    <dbReference type="NCBI Taxonomy" id="32013"/>
    <lineage>
        <taxon>Bacteria</taxon>
        <taxon>Pseudomonadati</taxon>
        <taxon>Pseudomonadota</taxon>
        <taxon>Betaproteobacteria</taxon>
        <taxon>Burkholderiales</taxon>
        <taxon>Comamonadaceae</taxon>
        <taxon>Comamonas</taxon>
    </lineage>
</organism>
<accession>A0A2A7UXV9</accession>
<protein>
    <submittedName>
        <fullName evidence="1">Uncharacterized protein</fullName>
    </submittedName>
</protein>
<dbReference type="Proteomes" id="UP000220246">
    <property type="component" value="Unassembled WGS sequence"/>
</dbReference>